<evidence type="ECO:0000256" key="5">
    <source>
        <dbReference type="ARBA" id="ARBA00022490"/>
    </source>
</evidence>
<dbReference type="SUPFAM" id="SSF53795">
    <property type="entry name" value="PEP carboxykinase-like"/>
    <property type="match status" value="1"/>
</dbReference>
<keyword evidence="7" id="KW-0547">Nucleotide-binding</keyword>
<keyword evidence="10" id="KW-0464">Manganese</keyword>
<evidence type="ECO:0000256" key="9">
    <source>
        <dbReference type="ARBA" id="ARBA00022840"/>
    </source>
</evidence>
<keyword evidence="5" id="KW-0963">Cytoplasm</keyword>
<dbReference type="PIRSF" id="PIRSF006294">
    <property type="entry name" value="PEP_crbxkin"/>
    <property type="match status" value="1"/>
</dbReference>
<dbReference type="AlphaFoldDB" id="A0A097IUE6"/>
<comment type="similarity">
    <text evidence="2">Belongs to the phosphoenolpyruvate carboxykinase (ATP) family.</text>
</comment>
<evidence type="ECO:0000313" key="13">
    <source>
        <dbReference type="EMBL" id="AIT70078.1"/>
    </source>
</evidence>
<evidence type="ECO:0000256" key="12">
    <source>
        <dbReference type="ARBA" id="ARBA00047371"/>
    </source>
</evidence>
<keyword evidence="9" id="KW-0067">ATP-binding</keyword>
<dbReference type="EC" id="4.1.1.49" evidence="3"/>
<dbReference type="GO" id="GO:0005524">
    <property type="term" value="F:ATP binding"/>
    <property type="evidence" value="ECO:0007669"/>
    <property type="project" value="UniProtKB-KW"/>
</dbReference>
<evidence type="ECO:0000256" key="6">
    <source>
        <dbReference type="ARBA" id="ARBA00022723"/>
    </source>
</evidence>
<dbReference type="InterPro" id="IPR013035">
    <property type="entry name" value="PEP_carboxykinase_C"/>
</dbReference>
<dbReference type="PANTHER" id="PTHR30031">
    <property type="entry name" value="PHOSPHOENOLPYRUVATE CARBOXYKINASE ATP"/>
    <property type="match status" value="1"/>
</dbReference>
<keyword evidence="6" id="KW-0479">Metal-binding</keyword>
<keyword evidence="13" id="KW-0808">Transferase</keyword>
<dbReference type="NCBIfam" id="NF006820">
    <property type="entry name" value="PRK09344.1-2"/>
    <property type="match status" value="1"/>
</dbReference>
<comment type="pathway">
    <text evidence="1">Carbohydrate biosynthesis; gluconeogenesis.</text>
</comment>
<name>A0A097IUE6_9PHAE</name>
<dbReference type="NCBIfam" id="NF006821">
    <property type="entry name" value="PRK09344.1-3"/>
    <property type="match status" value="1"/>
</dbReference>
<evidence type="ECO:0000256" key="11">
    <source>
        <dbReference type="ARBA" id="ARBA00023239"/>
    </source>
</evidence>
<dbReference type="Gene3D" id="3.40.449.10">
    <property type="entry name" value="Phosphoenolpyruvate Carboxykinase, domain 1"/>
    <property type="match status" value="1"/>
</dbReference>
<dbReference type="CDD" id="cd00484">
    <property type="entry name" value="PEPCK_ATP"/>
    <property type="match status" value="1"/>
</dbReference>
<dbReference type="GO" id="GO:0016301">
    <property type="term" value="F:kinase activity"/>
    <property type="evidence" value="ECO:0007669"/>
    <property type="project" value="UniProtKB-KW"/>
</dbReference>
<evidence type="ECO:0000256" key="10">
    <source>
        <dbReference type="ARBA" id="ARBA00023211"/>
    </source>
</evidence>
<proteinExistence type="evidence at transcript level"/>
<dbReference type="PANTHER" id="PTHR30031:SF0">
    <property type="entry name" value="PHOSPHOENOLPYRUVATE CARBOXYKINASE (ATP)"/>
    <property type="match status" value="1"/>
</dbReference>
<dbReference type="NCBIfam" id="NF006819">
    <property type="entry name" value="PRK09344.1-1"/>
    <property type="match status" value="1"/>
</dbReference>
<dbReference type="PROSITE" id="PS00532">
    <property type="entry name" value="PEPCK_ATP"/>
    <property type="match status" value="1"/>
</dbReference>
<keyword evidence="4" id="KW-0312">Gluconeogenesis</keyword>
<reference evidence="13" key="1">
    <citation type="journal article" date="2014" name="PLoS ONE">
        <title>Phylogeny of c4-photosynthesis enzymes based on algal transcriptomic and genomic data supports an archaeal/proteobacterial origin and multiple duplication for most c4-related genes.</title>
        <authorList>
            <person name="Chi S."/>
            <person name="Wu S."/>
            <person name="Yu J."/>
            <person name="Wang X."/>
            <person name="Tang X."/>
            <person name="Liu T."/>
        </authorList>
    </citation>
    <scope>NUCLEOTIDE SEQUENCE</scope>
    <source>
        <strain evidence="13">APTP-2013214</strain>
    </source>
</reference>
<dbReference type="UniPathway" id="UPA00138"/>
<accession>A0A097IUE6</accession>
<evidence type="ECO:0000256" key="1">
    <source>
        <dbReference type="ARBA" id="ARBA00004742"/>
    </source>
</evidence>
<dbReference type="InterPro" id="IPR015994">
    <property type="entry name" value="PEPCK_ATP_CS"/>
</dbReference>
<dbReference type="FunFam" id="3.40.449.10:FF:000001">
    <property type="entry name" value="Phosphoenolpyruvate carboxykinase (ATP)"/>
    <property type="match status" value="1"/>
</dbReference>
<sequence length="566" mass="62779">MTAFARSVVFAARPMATRTALSVRRTSILHTKRAMMATVSSLGIDKATGITKPSKVHRNLPYPEVFEHEQKNKEGEVTKNGTFCVSTGAFTGRSPKDKYFVHQSPSCDTLDWGKINVGVAPDVYKNIYEKAVKHYNENVDSMYVFDGYCGTSPKSRKNVRIITELAWQHHFAKNMFIRPDSEKEVENFNPDFTIINACKVLNKDYKELGLNSDVAVIFNVEEKMAVITGTWYGGEMKKGIFSMMNYWLPLDGIMAMHCSANKGKGGDTALFFGLSGTGKTTLSADPDRYLIGDDEHGWDDHGIFNFEGGCYAKTVNLSKDNEPEIYDAIKRDALLENVIIKSDGEPDYTDTSRTENTRVSYPIYHIDNHEPSGMGGHPTSIIFLTCDAFGVLPPVSRLSGGQAMYHFLSGYTAKVAGTERGVTEPTPNFSACFGAAFLTLHPTKYADLLQKKLDKHQTQCFLINTGWTGGGYGVGKRMSIKATRACVNAVLDGSINKANFTNDEVFGFEVPAELPEVPAQVLNPRAAWSDKEKYDNTRIKLAGMFKDNFKKFIKEGATDYSSYGPK</sequence>
<gene>
    <name evidence="13" type="primary">pck</name>
</gene>
<evidence type="ECO:0000256" key="7">
    <source>
        <dbReference type="ARBA" id="ARBA00022741"/>
    </source>
</evidence>
<dbReference type="GO" id="GO:0004612">
    <property type="term" value="F:phosphoenolpyruvate carboxykinase (ATP) activity"/>
    <property type="evidence" value="ECO:0007669"/>
    <property type="project" value="UniProtKB-EC"/>
</dbReference>
<evidence type="ECO:0000256" key="3">
    <source>
        <dbReference type="ARBA" id="ARBA00012363"/>
    </source>
</evidence>
<keyword evidence="13" id="KW-0670">Pyruvate</keyword>
<evidence type="ECO:0000256" key="4">
    <source>
        <dbReference type="ARBA" id="ARBA00022432"/>
    </source>
</evidence>
<dbReference type="SUPFAM" id="SSF68923">
    <property type="entry name" value="PEP carboxykinase N-terminal domain"/>
    <property type="match status" value="1"/>
</dbReference>
<evidence type="ECO:0000256" key="8">
    <source>
        <dbReference type="ARBA" id="ARBA00022793"/>
    </source>
</evidence>
<dbReference type="GO" id="GO:0006094">
    <property type="term" value="P:gluconeogenesis"/>
    <property type="evidence" value="ECO:0007669"/>
    <property type="project" value="UniProtKB-UniPathway"/>
</dbReference>
<organism evidence="13">
    <name type="scientific">Ishige okamurae</name>
    <dbReference type="NCBI Taxonomy" id="233772"/>
    <lineage>
        <taxon>Eukaryota</taxon>
        <taxon>Sar</taxon>
        <taxon>Stramenopiles</taxon>
        <taxon>Ochrophyta</taxon>
        <taxon>PX clade</taxon>
        <taxon>Phaeophyceae</taxon>
        <taxon>Ectocarpales</taxon>
        <taxon>Ishigeaceae</taxon>
        <taxon>Ishige</taxon>
    </lineage>
</organism>
<dbReference type="NCBIfam" id="TIGR00224">
    <property type="entry name" value="pckA"/>
    <property type="match status" value="1"/>
</dbReference>
<dbReference type="GO" id="GO:0005829">
    <property type="term" value="C:cytosol"/>
    <property type="evidence" value="ECO:0007669"/>
    <property type="project" value="TreeGrafter"/>
</dbReference>
<keyword evidence="8" id="KW-0210">Decarboxylase</keyword>
<dbReference type="InterPro" id="IPR001272">
    <property type="entry name" value="PEP_carboxykinase_ATP"/>
</dbReference>
<dbReference type="Gene3D" id="2.170.8.10">
    <property type="entry name" value="Phosphoenolpyruvate Carboxykinase, domain 2"/>
    <property type="match status" value="1"/>
</dbReference>
<dbReference type="InterPro" id="IPR008210">
    <property type="entry name" value="PEP_carboxykinase_N"/>
</dbReference>
<dbReference type="EMBL" id="KM113563">
    <property type="protein sequence ID" value="AIT70078.1"/>
    <property type="molecule type" value="mRNA"/>
</dbReference>
<dbReference type="Pfam" id="PF01293">
    <property type="entry name" value="PEPCK_ATP"/>
    <property type="match status" value="1"/>
</dbReference>
<evidence type="ECO:0000256" key="2">
    <source>
        <dbReference type="ARBA" id="ARBA00006052"/>
    </source>
</evidence>
<dbReference type="GO" id="GO:0046872">
    <property type="term" value="F:metal ion binding"/>
    <property type="evidence" value="ECO:0007669"/>
    <property type="project" value="UniProtKB-KW"/>
</dbReference>
<keyword evidence="13" id="KW-0418">Kinase</keyword>
<dbReference type="Gene3D" id="3.90.228.20">
    <property type="match status" value="1"/>
</dbReference>
<dbReference type="HAMAP" id="MF_00453">
    <property type="entry name" value="PEPCK_ATP"/>
    <property type="match status" value="1"/>
</dbReference>
<comment type="catalytic activity">
    <reaction evidence="12">
        <text>oxaloacetate + ATP = phosphoenolpyruvate + ADP + CO2</text>
        <dbReference type="Rhea" id="RHEA:18617"/>
        <dbReference type="ChEBI" id="CHEBI:16452"/>
        <dbReference type="ChEBI" id="CHEBI:16526"/>
        <dbReference type="ChEBI" id="CHEBI:30616"/>
        <dbReference type="ChEBI" id="CHEBI:58702"/>
        <dbReference type="ChEBI" id="CHEBI:456216"/>
        <dbReference type="EC" id="4.1.1.49"/>
    </reaction>
</comment>
<keyword evidence="11" id="KW-0456">Lyase</keyword>
<protein>
    <recommendedName>
        <fullName evidence="3">phosphoenolpyruvate carboxykinase (ATP)</fullName>
        <ecNumber evidence="3">4.1.1.49</ecNumber>
    </recommendedName>
</protein>